<dbReference type="RefSeq" id="WP_037977982.1">
    <property type="nucleotide sequence ID" value="NZ_CAMETI010000003.1"/>
</dbReference>
<dbReference type="AlphaFoldDB" id="A0A073IPT1"/>
<evidence type="ECO:0000259" key="2">
    <source>
        <dbReference type="Pfam" id="PF13556"/>
    </source>
</evidence>
<dbReference type="InterPro" id="IPR025736">
    <property type="entry name" value="PucR_C-HTH_dom"/>
</dbReference>
<dbReference type="Gene3D" id="1.10.10.2840">
    <property type="entry name" value="PucR C-terminal helix-turn-helix domain"/>
    <property type="match status" value="1"/>
</dbReference>
<evidence type="ECO:0008006" key="5">
    <source>
        <dbReference type="Google" id="ProtNLM"/>
    </source>
</evidence>
<sequence length="396" mass="45016">MNYTVSDFLNTYEAKVKLIAGAGGVSRVIKDVGILDYELDKSLKGRYFYTSSFRDQLVLTTFLCAKDDPYMIGEGVKHLLKQGAAALAFRNVFRLSIPESAIRFADSRNFPIILINSMELYFEKIIYDVNRHAERMRNIGFQQDEINVLLSGNLSAGDARAHARLINPSFEDRFAAVYFKSGEYFGESEFEECFRRYERSPLNTLASTMCLYKNGAFLFYSSNDTSNSFGDAFAAQAMREIFPDVENLSAGISRTHFSLTEFSAGIREGLYAALLGRSLALPLLHYERLGAYEIIFPFAESLEMQEFRQRVLEPVSEYDAENRTNLLDTLRLYIASGCDMHKAALDAAQHENTIRYRLEKIATLTGLDFKIQPQMEELSLAIRIDTCIRLLQNEIV</sequence>
<dbReference type="eggNOG" id="COG3835">
    <property type="taxonomic scope" value="Bacteria"/>
</dbReference>
<organism evidence="3 4">
    <name type="scientific">Synergistes jonesii</name>
    <dbReference type="NCBI Taxonomy" id="2754"/>
    <lineage>
        <taxon>Bacteria</taxon>
        <taxon>Thermotogati</taxon>
        <taxon>Synergistota</taxon>
        <taxon>Synergistia</taxon>
        <taxon>Synergistales</taxon>
        <taxon>Synergistaceae</taxon>
        <taxon>Synergistes</taxon>
    </lineage>
</organism>
<dbReference type="Pfam" id="PF13556">
    <property type="entry name" value="HTH_30"/>
    <property type="match status" value="1"/>
</dbReference>
<feature type="domain" description="PucR C-terminal helix-turn-helix" evidence="2">
    <location>
        <begin position="326"/>
        <end position="384"/>
    </location>
</feature>
<dbReference type="InterPro" id="IPR051448">
    <property type="entry name" value="CdaR-like_regulators"/>
</dbReference>
<dbReference type="GeneID" id="90984447"/>
<keyword evidence="4" id="KW-1185">Reference proteome</keyword>
<evidence type="ECO:0000313" key="4">
    <source>
        <dbReference type="Proteomes" id="UP000027665"/>
    </source>
</evidence>
<dbReference type="Proteomes" id="UP000027665">
    <property type="component" value="Unassembled WGS sequence"/>
</dbReference>
<dbReference type="STRING" id="2754.EH55_10060"/>
<dbReference type="EMBL" id="JMKI01000047">
    <property type="protein sequence ID" value="KEJ91540.1"/>
    <property type="molecule type" value="Genomic_DNA"/>
</dbReference>
<dbReference type="InterPro" id="IPR012914">
    <property type="entry name" value="PucR_dom"/>
</dbReference>
<evidence type="ECO:0000313" key="3">
    <source>
        <dbReference type="EMBL" id="KEJ91540.1"/>
    </source>
</evidence>
<proteinExistence type="predicted"/>
<dbReference type="PANTHER" id="PTHR33744:SF1">
    <property type="entry name" value="DNA-BINDING TRANSCRIPTIONAL ACTIVATOR ADER"/>
    <property type="match status" value="1"/>
</dbReference>
<dbReference type="PANTHER" id="PTHR33744">
    <property type="entry name" value="CARBOHYDRATE DIACID REGULATOR"/>
    <property type="match status" value="1"/>
</dbReference>
<dbReference type="InterPro" id="IPR042070">
    <property type="entry name" value="PucR_C-HTH_sf"/>
</dbReference>
<gene>
    <name evidence="3" type="ORF">EH55_10060</name>
</gene>
<accession>A0A073IPT1</accession>
<comment type="caution">
    <text evidence="3">The sequence shown here is derived from an EMBL/GenBank/DDBJ whole genome shotgun (WGS) entry which is preliminary data.</text>
</comment>
<protein>
    <recommendedName>
        <fullName evidence="5">PucR C-terminal helix-turn-helix domain-containing protein</fullName>
    </recommendedName>
</protein>
<dbReference type="Pfam" id="PF07905">
    <property type="entry name" value="PucR"/>
    <property type="match status" value="1"/>
</dbReference>
<evidence type="ECO:0000259" key="1">
    <source>
        <dbReference type="Pfam" id="PF07905"/>
    </source>
</evidence>
<name>A0A073IPT1_9BACT</name>
<feature type="domain" description="Purine catabolism PurC-like" evidence="1">
    <location>
        <begin position="14"/>
        <end position="131"/>
    </location>
</feature>
<dbReference type="OrthoDB" id="5224at2"/>
<reference evidence="3 4" key="1">
    <citation type="submission" date="2014-04" db="EMBL/GenBank/DDBJ databases">
        <title>Draft Genome Sequence of Synergistes jonesii.</title>
        <authorList>
            <person name="Coil D.A."/>
            <person name="Eisen J.A."/>
            <person name="Holland-Moritz H.E."/>
        </authorList>
    </citation>
    <scope>NUCLEOTIDE SEQUENCE [LARGE SCALE GENOMIC DNA]</scope>
    <source>
        <strain evidence="3 4">78-1</strain>
    </source>
</reference>